<dbReference type="Pfam" id="PF02620">
    <property type="entry name" value="YceD"/>
    <property type="match status" value="1"/>
</dbReference>
<keyword evidence="2" id="KW-0687">Ribonucleoprotein</keyword>
<dbReference type="eggNOG" id="COG1399">
    <property type="taxonomic scope" value="Bacteria"/>
</dbReference>
<evidence type="ECO:0000313" key="2">
    <source>
        <dbReference type="EMBL" id="ELR68219.1"/>
    </source>
</evidence>
<dbReference type="STRING" id="1237149.C900_00634"/>
<proteinExistence type="predicted"/>
<gene>
    <name evidence="2" type="ORF">C900_00634</name>
</gene>
<evidence type="ECO:0000256" key="1">
    <source>
        <dbReference type="SAM" id="MobiDB-lite"/>
    </source>
</evidence>
<dbReference type="InterPro" id="IPR003772">
    <property type="entry name" value="YceD"/>
</dbReference>
<keyword evidence="2" id="KW-0689">Ribosomal protein</keyword>
<dbReference type="GO" id="GO:0005840">
    <property type="term" value="C:ribosome"/>
    <property type="evidence" value="ECO:0007669"/>
    <property type="project" value="UniProtKB-KW"/>
</dbReference>
<dbReference type="AlphaFoldDB" id="L8JL58"/>
<protein>
    <submittedName>
        <fullName evidence="2">Ribosomal protein L32p</fullName>
    </submittedName>
</protein>
<sequence>MAMNVLEKFNIDIYKLQNGVHLYQFDIDDQFFEAFENSIIDKGKGSVKLELEKTETFIRLHFDISTSVQLECDRSLDLFDYPIHSENSLILKFGDHEEEINEEISIIPRDRQRINLAQYIYEFIGLSIPMKKLHPRYKDENEDDELIYSSDKSSEDQDNEGKSDEDIDPRWQKLKNLNKN</sequence>
<dbReference type="Proteomes" id="UP000011135">
    <property type="component" value="Unassembled WGS sequence"/>
</dbReference>
<name>L8JL58_9BACT</name>
<organism evidence="2 3">
    <name type="scientific">Fulvivirga imtechensis AK7</name>
    <dbReference type="NCBI Taxonomy" id="1237149"/>
    <lineage>
        <taxon>Bacteria</taxon>
        <taxon>Pseudomonadati</taxon>
        <taxon>Bacteroidota</taxon>
        <taxon>Cytophagia</taxon>
        <taxon>Cytophagales</taxon>
        <taxon>Fulvivirgaceae</taxon>
        <taxon>Fulvivirga</taxon>
    </lineage>
</organism>
<feature type="compositionally biased region" description="Basic and acidic residues" evidence="1">
    <location>
        <begin position="152"/>
        <end position="171"/>
    </location>
</feature>
<evidence type="ECO:0000313" key="3">
    <source>
        <dbReference type="Proteomes" id="UP000011135"/>
    </source>
</evidence>
<comment type="caution">
    <text evidence="2">The sequence shown here is derived from an EMBL/GenBank/DDBJ whole genome shotgun (WGS) entry which is preliminary data.</text>
</comment>
<feature type="region of interest" description="Disordered" evidence="1">
    <location>
        <begin position="139"/>
        <end position="180"/>
    </location>
</feature>
<reference evidence="2 3" key="1">
    <citation type="submission" date="2012-12" db="EMBL/GenBank/DDBJ databases">
        <title>Genome assembly of Fulvivirga imtechensis AK7.</title>
        <authorList>
            <person name="Nupur N."/>
            <person name="Khatri I."/>
            <person name="Kumar R."/>
            <person name="Subramanian S."/>
            <person name="Pinnaka A."/>
        </authorList>
    </citation>
    <scope>NUCLEOTIDE SEQUENCE [LARGE SCALE GENOMIC DNA]</scope>
    <source>
        <strain evidence="2 3">AK7</strain>
    </source>
</reference>
<dbReference type="EMBL" id="AMZN01000129">
    <property type="protein sequence ID" value="ELR68219.1"/>
    <property type="molecule type" value="Genomic_DNA"/>
</dbReference>
<keyword evidence="3" id="KW-1185">Reference proteome</keyword>
<accession>L8JL58</accession>